<dbReference type="CDD" id="cd00688">
    <property type="entry name" value="ISOPREN_C2_like"/>
    <property type="match status" value="1"/>
</dbReference>
<dbReference type="PANTHER" id="PTHR10559">
    <property type="entry name" value="TRANSCOBALAMIN-1/GASTRIC INTRINSIC FACTOR"/>
    <property type="match status" value="1"/>
</dbReference>
<dbReference type="OrthoDB" id="411361at2"/>
<dbReference type="PATRIC" id="fig|301148.3.peg.4165"/>
<evidence type="ECO:0000256" key="1">
    <source>
        <dbReference type="SAM" id="MobiDB-lite"/>
    </source>
</evidence>
<feature type="domain" description="Transcobalamin-like C-terminal" evidence="3">
    <location>
        <begin position="170"/>
        <end position="237"/>
    </location>
</feature>
<keyword evidence="2" id="KW-0472">Membrane</keyword>
<feature type="region of interest" description="Disordered" evidence="1">
    <location>
        <begin position="567"/>
        <end position="586"/>
    </location>
</feature>
<dbReference type="SUPFAM" id="SSF48239">
    <property type="entry name" value="Terpenoid cyclases/Protein prenyltransferases"/>
    <property type="match status" value="1"/>
</dbReference>
<evidence type="ECO:0000313" key="4">
    <source>
        <dbReference type="EMBL" id="KYD16680.1"/>
    </source>
</evidence>
<accession>A0A150LWI9</accession>
<evidence type="ECO:0000256" key="2">
    <source>
        <dbReference type="SAM" id="Phobius"/>
    </source>
</evidence>
<feature type="compositionally biased region" description="Basic and acidic residues" evidence="1">
    <location>
        <begin position="575"/>
        <end position="586"/>
    </location>
</feature>
<comment type="caution">
    <text evidence="4">The sequence shown here is derived from an EMBL/GenBank/DDBJ whole genome shotgun (WGS) entry which is preliminary data.</text>
</comment>
<dbReference type="Pfam" id="PF14478">
    <property type="entry name" value="DUF4430"/>
    <property type="match status" value="2"/>
</dbReference>
<feature type="transmembrane region" description="Helical" evidence="2">
    <location>
        <begin position="590"/>
        <end position="612"/>
    </location>
</feature>
<evidence type="ECO:0000259" key="3">
    <source>
        <dbReference type="Pfam" id="PF14478"/>
    </source>
</evidence>
<dbReference type="EMBL" id="LQYT01000061">
    <property type="protein sequence ID" value="KYD16680.1"/>
    <property type="molecule type" value="Genomic_DNA"/>
</dbReference>
<dbReference type="RefSeq" id="WP_061569230.1">
    <property type="nucleotide sequence ID" value="NZ_LQYT01000061.1"/>
</dbReference>
<reference evidence="4 5" key="1">
    <citation type="submission" date="2016-01" db="EMBL/GenBank/DDBJ databases">
        <title>Draft Genome Sequences of Seven Thermophilic Sporeformers Isolated from Foods.</title>
        <authorList>
            <person name="Berendsen E.M."/>
            <person name="Wells-Bennik M.H."/>
            <person name="Krawcyk A.O."/>
            <person name="De Jong A."/>
            <person name="Holsappel S."/>
            <person name="Eijlander R.T."/>
            <person name="Kuipers O.P."/>
        </authorList>
    </citation>
    <scope>NUCLEOTIDE SEQUENCE [LARGE SCALE GENOMIC DNA]</scope>
    <source>
        <strain evidence="4 5">B4135</strain>
    </source>
</reference>
<dbReference type="STRING" id="301148.B4135_2592"/>
<dbReference type="InterPro" id="IPR008930">
    <property type="entry name" value="Terpenoid_cyclase/PrenylTrfase"/>
</dbReference>
<dbReference type="AlphaFoldDB" id="A0A150LWI9"/>
<dbReference type="InterPro" id="IPR051588">
    <property type="entry name" value="Cobalamin_Transport"/>
</dbReference>
<proteinExistence type="predicted"/>
<organism evidence="4 5">
    <name type="scientific">Caldibacillus debilis</name>
    <dbReference type="NCBI Taxonomy" id="301148"/>
    <lineage>
        <taxon>Bacteria</taxon>
        <taxon>Bacillati</taxon>
        <taxon>Bacillota</taxon>
        <taxon>Bacilli</taxon>
        <taxon>Bacillales</taxon>
        <taxon>Bacillaceae</taxon>
        <taxon>Caldibacillus</taxon>
    </lineage>
</organism>
<name>A0A150LWI9_9BACI</name>
<keyword evidence="2" id="KW-0812">Transmembrane</keyword>
<dbReference type="Proteomes" id="UP000075683">
    <property type="component" value="Unassembled WGS sequence"/>
</dbReference>
<keyword evidence="2" id="KW-1133">Transmembrane helix</keyword>
<dbReference type="InterPro" id="IPR027954">
    <property type="entry name" value="Transcobalamin-like_C"/>
</dbReference>
<feature type="region of interest" description="Disordered" evidence="1">
    <location>
        <begin position="239"/>
        <end position="278"/>
    </location>
</feature>
<dbReference type="Gene3D" id="1.50.10.20">
    <property type="match status" value="1"/>
</dbReference>
<evidence type="ECO:0000313" key="5">
    <source>
        <dbReference type="Proteomes" id="UP000075683"/>
    </source>
</evidence>
<dbReference type="Gene3D" id="2.170.130.30">
    <property type="match status" value="2"/>
</dbReference>
<gene>
    <name evidence="4" type="ORF">B4135_2592</name>
</gene>
<protein>
    <recommendedName>
        <fullName evidence="3">Transcobalamin-like C-terminal domain-containing protein</fullName>
    </recommendedName>
</protein>
<feature type="domain" description="Transcobalamin-like C-terminal" evidence="3">
    <location>
        <begin position="63"/>
        <end position="135"/>
    </location>
</feature>
<sequence>MDARSLKKFLAMIAVTFLLIAQSGLSALQARAETLKNAVTVTIIGYDEKAPVLETVAVPATEGETAFGVLRTVTEEKNIPMEYQLYDGMGAFITKVGNVEPQGSDYWGFFVNGIDPNVGVSSYKVKNGDNLLLKITSYPPETITVKVSAVAADQKEVIPETEVEIVKGGTAYDALVQAAKARKVALDVSVDSRWLTFINDIGGLLDGNGYWEMYMNGKFMDKGLVSYQMQEGDHLQIKAVPFDSGTNPGDGGSDKPADNPADPKPGGGNQNKPGQSLKKEVQTAIERINGYFAKNRNLDWYGILALKALHQPVPETYAEQTAEEAAANGGNYRNVTDLAKAILVLTASGKDAADVAGYNLIEKLANHERMTKQGNNGPIFALLALDSGDYQVPERAKWTREKLIAAILDAQLDNGAWSLFGDSPSSDMTGMALAALSPYTGEKKVKDAVDAAVNWLSKAQADTGGFNEAVNGGEASESIAQVIIGLTANRVDPAGEPFTKPGGSLVRRLLDFQKADGGFAHLPSDETSNPMSTAQAFLALAAYQKYLSGEGSVFQFAGGEKVPVAGVAKPNPADQKTDADGEGKRLPDTAAGHVEVLLSGILLMVLAAALLLQRKKVFKG</sequence>
<dbReference type="PANTHER" id="PTHR10559:SF18">
    <property type="entry name" value="TRANSCOBALAMIN II"/>
    <property type="match status" value="1"/>
</dbReference>